<sequence>METNRYITDAQATLPNGDLVRGRVMSSDNITYLFRNEISDLDFYLYLRKGDQGWYQSGGPEIQWPQTMVDELGLYIDNSKLNQTKPD</sequence>
<gene>
    <name evidence="1" type="ORF">SAMN06265348_110273</name>
</gene>
<dbReference type="AlphaFoldDB" id="A0A521F7Y4"/>
<dbReference type="Proteomes" id="UP000320300">
    <property type="component" value="Unassembled WGS sequence"/>
</dbReference>
<organism evidence="1 2">
    <name type="scientific">Pedobacter westerhofensis</name>
    <dbReference type="NCBI Taxonomy" id="425512"/>
    <lineage>
        <taxon>Bacteria</taxon>
        <taxon>Pseudomonadati</taxon>
        <taxon>Bacteroidota</taxon>
        <taxon>Sphingobacteriia</taxon>
        <taxon>Sphingobacteriales</taxon>
        <taxon>Sphingobacteriaceae</taxon>
        <taxon>Pedobacter</taxon>
    </lineage>
</organism>
<protein>
    <submittedName>
        <fullName evidence="1">Uncharacterized protein</fullName>
    </submittedName>
</protein>
<dbReference type="EMBL" id="FXTN01000010">
    <property type="protein sequence ID" value="SMO92302.1"/>
    <property type="molecule type" value="Genomic_DNA"/>
</dbReference>
<proteinExistence type="predicted"/>
<evidence type="ECO:0000313" key="1">
    <source>
        <dbReference type="EMBL" id="SMO92302.1"/>
    </source>
</evidence>
<accession>A0A521F7Y4</accession>
<evidence type="ECO:0000313" key="2">
    <source>
        <dbReference type="Proteomes" id="UP000320300"/>
    </source>
</evidence>
<name>A0A521F7Y4_9SPHI</name>
<keyword evidence="2" id="KW-1185">Reference proteome</keyword>
<reference evidence="1 2" key="1">
    <citation type="submission" date="2017-05" db="EMBL/GenBank/DDBJ databases">
        <authorList>
            <person name="Varghese N."/>
            <person name="Submissions S."/>
        </authorList>
    </citation>
    <scope>NUCLEOTIDE SEQUENCE [LARGE SCALE GENOMIC DNA]</scope>
    <source>
        <strain evidence="1 2">DSM 19036</strain>
    </source>
</reference>